<dbReference type="Proteomes" id="UP000015101">
    <property type="component" value="Unassembled WGS sequence"/>
</dbReference>
<proteinExistence type="predicted"/>
<reference evidence="5" key="1">
    <citation type="submission" date="2012-12" db="EMBL/GenBank/DDBJ databases">
        <authorList>
            <person name="Hellsten U."/>
            <person name="Grimwood J."/>
            <person name="Chapman J.A."/>
            <person name="Shapiro H."/>
            <person name="Aerts A."/>
            <person name="Otillar R.P."/>
            <person name="Terry A.Y."/>
            <person name="Boore J.L."/>
            <person name="Simakov O."/>
            <person name="Marletaz F."/>
            <person name="Cho S.-J."/>
            <person name="Edsinger-Gonzales E."/>
            <person name="Havlak P."/>
            <person name="Kuo D.-H."/>
            <person name="Larsson T."/>
            <person name="Lv J."/>
            <person name="Arendt D."/>
            <person name="Savage R."/>
            <person name="Osoegawa K."/>
            <person name="de Jong P."/>
            <person name="Lindberg D.R."/>
            <person name="Seaver E.C."/>
            <person name="Weisblat D.A."/>
            <person name="Putnam N.H."/>
            <person name="Grigoriev I.V."/>
            <person name="Rokhsar D.S."/>
        </authorList>
    </citation>
    <scope>NUCLEOTIDE SEQUENCE</scope>
</reference>
<dbReference type="AlphaFoldDB" id="T1EIL8"/>
<dbReference type="InterPro" id="IPR001762">
    <property type="entry name" value="Disintegrin_dom"/>
</dbReference>
<dbReference type="SUPFAM" id="SSF57552">
    <property type="entry name" value="Blood coagulation inhibitor (disintegrin)"/>
    <property type="match status" value="1"/>
</dbReference>
<accession>T1EIL8</accession>
<sequence>CGNGWVDVGEDCDCGAFPKDICSTKCCDMAACRFTSGSKCATGLCCDLNNCKIRKAGTLCRPSSDECDIEDLCGGRSNLCADLVKTDGTMC</sequence>
<dbReference type="PROSITE" id="PS50214">
    <property type="entry name" value="DISINTEGRIN_2"/>
    <property type="match status" value="1"/>
</dbReference>
<dbReference type="CTD" id="20196418"/>
<organism evidence="4 5">
    <name type="scientific">Helobdella robusta</name>
    <name type="common">Californian leech</name>
    <dbReference type="NCBI Taxonomy" id="6412"/>
    <lineage>
        <taxon>Eukaryota</taxon>
        <taxon>Metazoa</taxon>
        <taxon>Spiralia</taxon>
        <taxon>Lophotrochozoa</taxon>
        <taxon>Annelida</taxon>
        <taxon>Clitellata</taxon>
        <taxon>Hirudinea</taxon>
        <taxon>Rhynchobdellida</taxon>
        <taxon>Glossiphoniidae</taxon>
        <taxon>Helobdella</taxon>
    </lineage>
</organism>
<dbReference type="SMART" id="SM00050">
    <property type="entry name" value="DISIN"/>
    <property type="match status" value="1"/>
</dbReference>
<dbReference type="OrthoDB" id="5951731at2759"/>
<dbReference type="EnsemblMetazoa" id="HelroT137616">
    <property type="protein sequence ID" value="HelroP137616"/>
    <property type="gene ID" value="HelroG137616"/>
</dbReference>
<dbReference type="EMBL" id="AMQM01004400">
    <property type="status" value="NOT_ANNOTATED_CDS"/>
    <property type="molecule type" value="Genomic_DNA"/>
</dbReference>
<dbReference type="EMBL" id="KB096551">
    <property type="protein sequence ID" value="ESO03876.1"/>
    <property type="molecule type" value="Genomic_DNA"/>
</dbReference>
<keyword evidence="1" id="KW-1015">Disulfide bond</keyword>
<gene>
    <name evidence="4" type="primary">20196418</name>
    <name evidence="3" type="ORF">HELRODRAFT_137616</name>
</gene>
<evidence type="ECO:0000313" key="4">
    <source>
        <dbReference type="EnsemblMetazoa" id="HelroP137616"/>
    </source>
</evidence>
<feature type="domain" description="Disintegrin" evidence="2">
    <location>
        <begin position="1"/>
        <end position="87"/>
    </location>
</feature>
<reference evidence="4" key="3">
    <citation type="submission" date="2015-06" db="UniProtKB">
        <authorList>
            <consortium name="EnsemblMetazoa"/>
        </authorList>
    </citation>
    <scope>IDENTIFICATION</scope>
</reference>
<dbReference type="eggNOG" id="KOG3607">
    <property type="taxonomic scope" value="Eukaryota"/>
</dbReference>
<dbReference type="InParanoid" id="T1EIL8"/>
<name>T1EIL8_HELRO</name>
<keyword evidence="5" id="KW-1185">Reference proteome</keyword>
<dbReference type="Pfam" id="PF00200">
    <property type="entry name" value="Disintegrin"/>
    <property type="match status" value="1"/>
</dbReference>
<dbReference type="RefSeq" id="XP_009017812.1">
    <property type="nucleotide sequence ID" value="XM_009019564.1"/>
</dbReference>
<reference evidence="3 5" key="2">
    <citation type="journal article" date="2013" name="Nature">
        <title>Insights into bilaterian evolution from three spiralian genomes.</title>
        <authorList>
            <person name="Simakov O."/>
            <person name="Marletaz F."/>
            <person name="Cho S.J."/>
            <person name="Edsinger-Gonzales E."/>
            <person name="Havlak P."/>
            <person name="Hellsten U."/>
            <person name="Kuo D.H."/>
            <person name="Larsson T."/>
            <person name="Lv J."/>
            <person name="Arendt D."/>
            <person name="Savage R."/>
            <person name="Osoegawa K."/>
            <person name="de Jong P."/>
            <person name="Grimwood J."/>
            <person name="Chapman J.A."/>
            <person name="Shapiro H."/>
            <person name="Aerts A."/>
            <person name="Otillar R.P."/>
            <person name="Terry A.Y."/>
            <person name="Boore J.L."/>
            <person name="Grigoriev I.V."/>
            <person name="Lindberg D.R."/>
            <person name="Seaver E.C."/>
            <person name="Weisblat D.A."/>
            <person name="Putnam N.H."/>
            <person name="Rokhsar D.S."/>
        </authorList>
    </citation>
    <scope>NUCLEOTIDE SEQUENCE</scope>
</reference>
<dbReference type="HOGENOM" id="CLU_156099_0_0_1"/>
<evidence type="ECO:0000313" key="3">
    <source>
        <dbReference type="EMBL" id="ESO03876.1"/>
    </source>
</evidence>
<dbReference type="GeneID" id="20196418"/>
<dbReference type="PANTHER" id="PTHR11905">
    <property type="entry name" value="ADAM A DISINTEGRIN AND METALLOPROTEASE DOMAIN"/>
    <property type="match status" value="1"/>
</dbReference>
<dbReference type="PANTHER" id="PTHR11905:SF159">
    <property type="entry name" value="ADAM METALLOPROTEASE"/>
    <property type="match status" value="1"/>
</dbReference>
<dbReference type="KEGG" id="hro:HELRODRAFT_137616"/>
<feature type="disulfide bond" evidence="1">
    <location>
        <begin position="60"/>
        <end position="80"/>
    </location>
</feature>
<evidence type="ECO:0000313" key="5">
    <source>
        <dbReference type="Proteomes" id="UP000015101"/>
    </source>
</evidence>
<evidence type="ECO:0000256" key="1">
    <source>
        <dbReference type="PROSITE-ProRule" id="PRU00068"/>
    </source>
</evidence>
<dbReference type="InterPro" id="IPR036436">
    <property type="entry name" value="Disintegrin_dom_sf"/>
</dbReference>
<evidence type="ECO:0000259" key="2">
    <source>
        <dbReference type="PROSITE" id="PS50214"/>
    </source>
</evidence>
<dbReference type="Gene3D" id="4.10.70.10">
    <property type="entry name" value="Disintegrin domain"/>
    <property type="match status" value="1"/>
</dbReference>
<protein>
    <recommendedName>
        <fullName evidence="2">Disintegrin domain-containing protein</fullName>
    </recommendedName>
</protein>